<evidence type="ECO:0000256" key="6">
    <source>
        <dbReference type="SAM" id="Phobius"/>
    </source>
</evidence>
<evidence type="ECO:0000256" key="3">
    <source>
        <dbReference type="ARBA" id="ARBA00022692"/>
    </source>
</evidence>
<sequence length="295" mass="31661">MTALAIALGGALAVGLAFAGLRLLTSTGLEEVEEAYATSETSDDRPRGFVAVLDRLGNLFLGSALRVYGNVRLQSLDRTIRRAGRPDGVTVTVYVRRQTGFLVLAVLFLVVFAIAGNAFIGLLVAAMLSLWMPLWLRSAGERRQQQIESDLPDFLDVLGVTVAAGLSFRQAIERVCEFHDSALSQEMRTTLHEMSVGLSRREAFVGLRDRVGSESVATFVTALLQAEELGVPLADALTAIAADVRREHAQATRQRAAKAAPKISLVVTMTILPGALLLIVAAMIMGNREALGGFL</sequence>
<evidence type="ECO:0000256" key="4">
    <source>
        <dbReference type="ARBA" id="ARBA00022989"/>
    </source>
</evidence>
<dbReference type="InterPro" id="IPR018076">
    <property type="entry name" value="T2SS_GspF_dom"/>
</dbReference>
<proteinExistence type="predicted"/>
<dbReference type="PANTHER" id="PTHR35007:SF2">
    <property type="entry name" value="PILUS ASSEMBLE PROTEIN"/>
    <property type="match status" value="1"/>
</dbReference>
<dbReference type="InterPro" id="IPR045980">
    <property type="entry name" value="DUF5936"/>
</dbReference>
<dbReference type="Gene3D" id="1.20.81.30">
    <property type="entry name" value="Type II secretion system (T2SS), domain F"/>
    <property type="match status" value="1"/>
</dbReference>
<keyword evidence="4 6" id="KW-1133">Transmembrane helix</keyword>
<feature type="transmembrane region" description="Helical" evidence="6">
    <location>
        <begin position="101"/>
        <end position="134"/>
    </location>
</feature>
<dbReference type="EMBL" id="BAABID010000007">
    <property type="protein sequence ID" value="GAA4725278.1"/>
    <property type="molecule type" value="Genomic_DNA"/>
</dbReference>
<evidence type="ECO:0000256" key="5">
    <source>
        <dbReference type="ARBA" id="ARBA00023136"/>
    </source>
</evidence>
<keyword evidence="5 6" id="KW-0472">Membrane</keyword>
<organism evidence="9 10">
    <name type="scientific">Isoptericola chiayiensis</name>
    <dbReference type="NCBI Taxonomy" id="579446"/>
    <lineage>
        <taxon>Bacteria</taxon>
        <taxon>Bacillati</taxon>
        <taxon>Actinomycetota</taxon>
        <taxon>Actinomycetes</taxon>
        <taxon>Micrococcales</taxon>
        <taxon>Promicromonosporaceae</taxon>
        <taxon>Isoptericola</taxon>
    </lineage>
</organism>
<keyword evidence="2" id="KW-1003">Cell membrane</keyword>
<comment type="caution">
    <text evidence="9">The sequence shown here is derived from an EMBL/GenBank/DDBJ whole genome shotgun (WGS) entry which is preliminary data.</text>
</comment>
<protein>
    <submittedName>
        <fullName evidence="9">DUF5936 domain-containing protein</fullName>
    </submittedName>
</protein>
<feature type="domain" description="Type II secretion system protein GspF" evidence="7">
    <location>
        <begin position="154"/>
        <end position="280"/>
    </location>
</feature>
<evidence type="ECO:0000259" key="8">
    <source>
        <dbReference type="Pfam" id="PF19359"/>
    </source>
</evidence>
<dbReference type="InterPro" id="IPR042094">
    <property type="entry name" value="T2SS_GspF_sf"/>
</dbReference>
<evidence type="ECO:0000256" key="1">
    <source>
        <dbReference type="ARBA" id="ARBA00004651"/>
    </source>
</evidence>
<feature type="transmembrane region" description="Helical" evidence="6">
    <location>
        <begin position="263"/>
        <end position="285"/>
    </location>
</feature>
<accession>A0ABP8YBP0</accession>
<keyword evidence="10" id="KW-1185">Reference proteome</keyword>
<gene>
    <name evidence="9" type="ORF">GCM10023216_14500</name>
</gene>
<evidence type="ECO:0000259" key="7">
    <source>
        <dbReference type="Pfam" id="PF00482"/>
    </source>
</evidence>
<evidence type="ECO:0000256" key="2">
    <source>
        <dbReference type="ARBA" id="ARBA00022475"/>
    </source>
</evidence>
<keyword evidence="3 6" id="KW-0812">Transmembrane</keyword>
<dbReference type="Pfam" id="PF00482">
    <property type="entry name" value="T2SSF"/>
    <property type="match status" value="1"/>
</dbReference>
<dbReference type="Pfam" id="PF19359">
    <property type="entry name" value="DUF5936"/>
    <property type="match status" value="1"/>
</dbReference>
<comment type="subcellular location">
    <subcellularLocation>
        <location evidence="1">Cell membrane</location>
        <topology evidence="1">Multi-pass membrane protein</topology>
    </subcellularLocation>
</comment>
<reference evidence="10" key="1">
    <citation type="journal article" date="2019" name="Int. J. Syst. Evol. Microbiol.">
        <title>The Global Catalogue of Microorganisms (GCM) 10K type strain sequencing project: providing services to taxonomists for standard genome sequencing and annotation.</title>
        <authorList>
            <consortium name="The Broad Institute Genomics Platform"/>
            <consortium name="The Broad Institute Genome Sequencing Center for Infectious Disease"/>
            <person name="Wu L."/>
            <person name="Ma J."/>
        </authorList>
    </citation>
    <scope>NUCLEOTIDE SEQUENCE [LARGE SCALE GENOMIC DNA]</scope>
    <source>
        <strain evidence="10">JCM 18063</strain>
    </source>
</reference>
<feature type="domain" description="DUF5936" evidence="8">
    <location>
        <begin position="3"/>
        <end position="143"/>
    </location>
</feature>
<evidence type="ECO:0000313" key="9">
    <source>
        <dbReference type="EMBL" id="GAA4725278.1"/>
    </source>
</evidence>
<name>A0ABP8YBP0_9MICO</name>
<evidence type="ECO:0000313" key="10">
    <source>
        <dbReference type="Proteomes" id="UP001500956"/>
    </source>
</evidence>
<dbReference type="PANTHER" id="PTHR35007">
    <property type="entry name" value="INTEGRAL MEMBRANE PROTEIN-RELATED"/>
    <property type="match status" value="1"/>
</dbReference>
<dbReference type="RefSeq" id="WP_172153431.1">
    <property type="nucleotide sequence ID" value="NZ_BAABID010000007.1"/>
</dbReference>
<dbReference type="Proteomes" id="UP001500956">
    <property type="component" value="Unassembled WGS sequence"/>
</dbReference>